<dbReference type="SUPFAM" id="SSF52141">
    <property type="entry name" value="Uracil-DNA glycosylase-like"/>
    <property type="match status" value="1"/>
</dbReference>
<keyword evidence="12" id="KW-1185">Reference proteome</keyword>
<evidence type="ECO:0000313" key="11">
    <source>
        <dbReference type="EMBL" id="MDQ0441021.1"/>
    </source>
</evidence>
<comment type="similarity">
    <text evidence="1">Belongs to the uracil-DNA glycosylase (UDG) superfamily. Type 4 (UDGa) family.</text>
</comment>
<evidence type="ECO:0000256" key="2">
    <source>
        <dbReference type="ARBA" id="ARBA00019403"/>
    </source>
</evidence>
<dbReference type="NCBIfam" id="TIGR03915">
    <property type="entry name" value="SAM_7_link_chp"/>
    <property type="match status" value="1"/>
</dbReference>
<dbReference type="Gene3D" id="3.40.470.10">
    <property type="entry name" value="Uracil-DNA glycosylase-like domain"/>
    <property type="match status" value="1"/>
</dbReference>
<dbReference type="EMBL" id="JAUSVV010000001">
    <property type="protein sequence ID" value="MDQ0441021.1"/>
    <property type="molecule type" value="Genomic_DNA"/>
</dbReference>
<dbReference type="CDD" id="cd10030">
    <property type="entry name" value="UDG-F4_TTUDGA_SPO1dp_like"/>
    <property type="match status" value="1"/>
</dbReference>
<reference evidence="11 12" key="1">
    <citation type="submission" date="2023-07" db="EMBL/GenBank/DDBJ databases">
        <title>Genomic Encyclopedia of Type Strains, Phase IV (KMG-IV): sequencing the most valuable type-strain genomes for metagenomic binning, comparative biology and taxonomic classification.</title>
        <authorList>
            <person name="Goeker M."/>
        </authorList>
    </citation>
    <scope>NUCLEOTIDE SEQUENCE [LARGE SCALE GENOMIC DNA]</scope>
    <source>
        <strain evidence="11 12">DSM 19562</strain>
    </source>
</reference>
<dbReference type="NCBIfam" id="TIGR03914">
    <property type="entry name" value="UDG_fam_dom"/>
    <property type="match status" value="1"/>
</dbReference>
<evidence type="ECO:0000259" key="10">
    <source>
        <dbReference type="SMART" id="SM00986"/>
    </source>
</evidence>
<dbReference type="InterPro" id="IPR025404">
    <property type="entry name" value="DUF4130"/>
</dbReference>
<proteinExistence type="inferred from homology"/>
<accession>A0ABU0HFB9</accession>
<keyword evidence="7" id="KW-0408">Iron</keyword>
<organism evidence="11 12">
    <name type="scientific">Methylobacterium persicinum</name>
    <dbReference type="NCBI Taxonomy" id="374426"/>
    <lineage>
        <taxon>Bacteria</taxon>
        <taxon>Pseudomonadati</taxon>
        <taxon>Pseudomonadota</taxon>
        <taxon>Alphaproteobacteria</taxon>
        <taxon>Hyphomicrobiales</taxon>
        <taxon>Methylobacteriaceae</taxon>
        <taxon>Methylobacterium</taxon>
    </lineage>
</organism>
<dbReference type="PANTHER" id="PTHR33693">
    <property type="entry name" value="TYPE-5 URACIL-DNA GLYCOSYLASE"/>
    <property type="match status" value="1"/>
</dbReference>
<dbReference type="InterPro" id="IPR023875">
    <property type="entry name" value="DNA_repair_put"/>
</dbReference>
<dbReference type="GO" id="GO:0003887">
    <property type="term" value="F:DNA-directed DNA polymerase activity"/>
    <property type="evidence" value="ECO:0007669"/>
    <property type="project" value="UniProtKB-EC"/>
</dbReference>
<dbReference type="InterPro" id="IPR036895">
    <property type="entry name" value="Uracil-DNA_glycosylase-like_sf"/>
</dbReference>
<evidence type="ECO:0000313" key="12">
    <source>
        <dbReference type="Proteomes" id="UP001236369"/>
    </source>
</evidence>
<dbReference type="InterPro" id="IPR051536">
    <property type="entry name" value="UDG_Type-4/5"/>
</dbReference>
<protein>
    <recommendedName>
        <fullName evidence="2">Type-4 uracil-DNA glycosylase</fullName>
    </recommendedName>
</protein>
<evidence type="ECO:0000256" key="6">
    <source>
        <dbReference type="ARBA" id="ARBA00022801"/>
    </source>
</evidence>
<sequence length="488" mass="53909">MAGRILPSPSAGEGGPRTILLRPGADLTGFRDAARRLAASGARPEAVTWSVESAPGLFGSDGAPDADRPLSLPRAVVDLIPQVVPHRDPERYSLLYTLIWRSLHGERHLMEVASDPVVHRLSRMAKAIRRDLHKMHAFLRFHRVEDAAGERFVAWFEPDHHILEAAAPFFVRRFAGMRWTILTPEGRAVWDGTALTYGPPGSRSDVPEGDGFEAGWQTYYETTFNPARVNPKAMRAEMPKKYWRNMPETAAIPALLRGAADRTAQMIEREPTVPARREPARAVAAMADQDPNSLDELNAIIRKTEPLVPGATQAVLGEGPLGATLAFVGEQPGDQEDLKGRPFVGPAGQLLSRAMAEAGIDREASYLTNAVKHFKFTLRGKRRIHEKPTAGEVSHYRWWLDRELDFVAPKLVVALGATAVLALTGKSIPITRARGPFRFDRRDNRFQGFITVHPSYLLRLPDEAKEEAYAAFLDDLKRIAALGAELAA</sequence>
<evidence type="ECO:0000256" key="3">
    <source>
        <dbReference type="ARBA" id="ARBA00022485"/>
    </source>
</evidence>
<evidence type="ECO:0000256" key="1">
    <source>
        <dbReference type="ARBA" id="ARBA00006521"/>
    </source>
</evidence>
<keyword evidence="8" id="KW-0411">Iron-sulfur</keyword>
<keyword evidence="6" id="KW-0378">Hydrolase</keyword>
<keyword evidence="11" id="KW-0808">Transferase</keyword>
<evidence type="ECO:0000256" key="9">
    <source>
        <dbReference type="ARBA" id="ARBA00023204"/>
    </source>
</evidence>
<name>A0ABU0HFB9_9HYPH</name>
<dbReference type="RefSeq" id="WP_238252000.1">
    <property type="nucleotide sequence ID" value="NZ_BPQX01000054.1"/>
</dbReference>
<keyword evidence="9" id="KW-0234">DNA repair</keyword>
<dbReference type="Proteomes" id="UP001236369">
    <property type="component" value="Unassembled WGS sequence"/>
</dbReference>
<dbReference type="Pfam" id="PF13566">
    <property type="entry name" value="DUF4130"/>
    <property type="match status" value="1"/>
</dbReference>
<keyword evidence="3" id="KW-0004">4Fe-4S</keyword>
<evidence type="ECO:0000256" key="8">
    <source>
        <dbReference type="ARBA" id="ARBA00023014"/>
    </source>
</evidence>
<comment type="caution">
    <text evidence="11">The sequence shown here is derived from an EMBL/GenBank/DDBJ whole genome shotgun (WGS) entry which is preliminary data.</text>
</comment>
<keyword evidence="11" id="KW-0548">Nucleotidyltransferase</keyword>
<dbReference type="InterPro" id="IPR005122">
    <property type="entry name" value="Uracil-DNA_glycosylase-like"/>
</dbReference>
<dbReference type="PANTHER" id="PTHR33693:SF9">
    <property type="entry name" value="TYPE-4 URACIL-DNA GLYCOSYLASE"/>
    <property type="match status" value="1"/>
</dbReference>
<dbReference type="SMART" id="SM00986">
    <property type="entry name" value="UDG"/>
    <property type="match status" value="1"/>
</dbReference>
<gene>
    <name evidence="11" type="ORF">QO016_000498</name>
</gene>
<dbReference type="Pfam" id="PF03167">
    <property type="entry name" value="UDG"/>
    <property type="match status" value="1"/>
</dbReference>
<dbReference type="InterPro" id="IPR005273">
    <property type="entry name" value="Ura-DNA_glyco_family4"/>
</dbReference>
<evidence type="ECO:0000256" key="4">
    <source>
        <dbReference type="ARBA" id="ARBA00022723"/>
    </source>
</evidence>
<keyword evidence="4" id="KW-0479">Metal-binding</keyword>
<dbReference type="SMART" id="SM00987">
    <property type="entry name" value="UreE_C"/>
    <property type="match status" value="1"/>
</dbReference>
<keyword evidence="5" id="KW-0227">DNA damage</keyword>
<feature type="domain" description="Uracil-DNA glycosylase-like" evidence="10">
    <location>
        <begin position="316"/>
        <end position="477"/>
    </location>
</feature>
<evidence type="ECO:0000256" key="7">
    <source>
        <dbReference type="ARBA" id="ARBA00023004"/>
    </source>
</evidence>
<evidence type="ECO:0000256" key="5">
    <source>
        <dbReference type="ARBA" id="ARBA00022763"/>
    </source>
</evidence>